<dbReference type="STRING" id="77166.U4UNF7"/>
<keyword evidence="9" id="KW-0560">Oxidoreductase</keyword>
<dbReference type="Gene3D" id="1.10.630.10">
    <property type="entry name" value="Cytochrome P450"/>
    <property type="match status" value="1"/>
</dbReference>
<dbReference type="SUPFAM" id="SSF48264">
    <property type="entry name" value="Cytochrome P450"/>
    <property type="match status" value="1"/>
</dbReference>
<evidence type="ECO:0000256" key="12">
    <source>
        <dbReference type="ARBA" id="ARBA00023136"/>
    </source>
</evidence>
<keyword evidence="7" id="KW-0256">Endoplasmic reticulum</keyword>
<dbReference type="GO" id="GO:0005506">
    <property type="term" value="F:iron ion binding"/>
    <property type="evidence" value="ECO:0007669"/>
    <property type="project" value="InterPro"/>
</dbReference>
<evidence type="ECO:0000256" key="8">
    <source>
        <dbReference type="ARBA" id="ARBA00022848"/>
    </source>
</evidence>
<dbReference type="PANTHER" id="PTHR24292:SF45">
    <property type="entry name" value="CYTOCHROME P450 6G1-RELATED"/>
    <property type="match status" value="1"/>
</dbReference>
<dbReference type="AlphaFoldDB" id="U4UNF7"/>
<reference evidence="13 14" key="1">
    <citation type="journal article" date="2013" name="Genome Biol.">
        <title>Draft genome of the mountain pine beetle, Dendroctonus ponderosae Hopkins, a major forest pest.</title>
        <authorList>
            <person name="Keeling C.I."/>
            <person name="Yuen M.M."/>
            <person name="Liao N.Y."/>
            <person name="Docking T.R."/>
            <person name="Chan S.K."/>
            <person name="Taylor G.A."/>
            <person name="Palmquist D.L."/>
            <person name="Jackman S.D."/>
            <person name="Nguyen A."/>
            <person name="Li M."/>
            <person name="Henderson H."/>
            <person name="Janes J.K."/>
            <person name="Zhao Y."/>
            <person name="Pandoh P."/>
            <person name="Moore R."/>
            <person name="Sperling F.A."/>
            <person name="Huber D.P."/>
            <person name="Birol I."/>
            <person name="Jones S.J."/>
            <person name="Bohlmann J."/>
        </authorList>
    </citation>
    <scope>NUCLEOTIDE SEQUENCE</scope>
</reference>
<keyword evidence="10" id="KW-0408">Iron</keyword>
<dbReference type="GO" id="GO:0005789">
    <property type="term" value="C:endoplasmic reticulum membrane"/>
    <property type="evidence" value="ECO:0007669"/>
    <property type="project" value="UniProtKB-SubCell"/>
</dbReference>
<protein>
    <recommendedName>
        <fullName evidence="15">Cytochrome P450</fullName>
    </recommendedName>
</protein>
<dbReference type="GO" id="GO:0020037">
    <property type="term" value="F:heme binding"/>
    <property type="evidence" value="ECO:0007669"/>
    <property type="project" value="InterPro"/>
</dbReference>
<keyword evidence="8" id="KW-0492">Microsome</keyword>
<dbReference type="Proteomes" id="UP000030742">
    <property type="component" value="Unassembled WGS sequence"/>
</dbReference>
<evidence type="ECO:0000256" key="3">
    <source>
        <dbReference type="ARBA" id="ARBA00004406"/>
    </source>
</evidence>
<evidence type="ECO:0000256" key="1">
    <source>
        <dbReference type="ARBA" id="ARBA00001971"/>
    </source>
</evidence>
<evidence type="ECO:0008006" key="15">
    <source>
        <dbReference type="Google" id="ProtNLM"/>
    </source>
</evidence>
<dbReference type="InterPro" id="IPR001128">
    <property type="entry name" value="Cyt_P450"/>
</dbReference>
<evidence type="ECO:0000256" key="4">
    <source>
        <dbReference type="ARBA" id="ARBA00010617"/>
    </source>
</evidence>
<comment type="subcellular location">
    <subcellularLocation>
        <location evidence="3">Endoplasmic reticulum membrane</location>
        <topology evidence="3">Peripheral membrane protein</topology>
    </subcellularLocation>
    <subcellularLocation>
        <location evidence="2">Microsome membrane</location>
        <topology evidence="2">Peripheral membrane protein</topology>
    </subcellularLocation>
</comment>
<sequence length="114" mass="13197">MSSPGINGSDLIDFCTEENQSKNANSYFETVRKYVVLPFLDRTCMVDYKIEDTDIGIEKGLAIYIPLFALQYNEEFFLDPEKYDLERFPYKSKINNCVLYYIASGQESRICTGK</sequence>
<evidence type="ECO:0000256" key="6">
    <source>
        <dbReference type="ARBA" id="ARBA00022723"/>
    </source>
</evidence>
<keyword evidence="12" id="KW-0472">Membrane</keyword>
<evidence type="ECO:0000313" key="13">
    <source>
        <dbReference type="EMBL" id="ERL94003.1"/>
    </source>
</evidence>
<evidence type="ECO:0000256" key="2">
    <source>
        <dbReference type="ARBA" id="ARBA00004174"/>
    </source>
</evidence>
<dbReference type="InterPro" id="IPR036396">
    <property type="entry name" value="Cyt_P450_sf"/>
</dbReference>
<keyword evidence="6" id="KW-0479">Metal-binding</keyword>
<keyword evidence="5" id="KW-0349">Heme</keyword>
<evidence type="ECO:0000256" key="9">
    <source>
        <dbReference type="ARBA" id="ARBA00023002"/>
    </source>
</evidence>
<dbReference type="Pfam" id="PF00067">
    <property type="entry name" value="p450"/>
    <property type="match status" value="1"/>
</dbReference>
<dbReference type="PANTHER" id="PTHR24292">
    <property type="entry name" value="CYTOCHROME P450"/>
    <property type="match status" value="1"/>
</dbReference>
<comment type="similarity">
    <text evidence="4">Belongs to the cytochrome P450 family.</text>
</comment>
<keyword evidence="11" id="KW-0503">Monooxygenase</keyword>
<evidence type="ECO:0000256" key="11">
    <source>
        <dbReference type="ARBA" id="ARBA00023033"/>
    </source>
</evidence>
<comment type="cofactor">
    <cofactor evidence="1">
        <name>heme</name>
        <dbReference type="ChEBI" id="CHEBI:30413"/>
    </cofactor>
</comment>
<accession>U4UNF7</accession>
<dbReference type="EMBL" id="KB632375">
    <property type="protein sequence ID" value="ERL94003.1"/>
    <property type="molecule type" value="Genomic_DNA"/>
</dbReference>
<evidence type="ECO:0000256" key="10">
    <source>
        <dbReference type="ARBA" id="ARBA00023004"/>
    </source>
</evidence>
<dbReference type="InterPro" id="IPR050476">
    <property type="entry name" value="Insect_CytP450_Detox"/>
</dbReference>
<evidence type="ECO:0000256" key="5">
    <source>
        <dbReference type="ARBA" id="ARBA00022617"/>
    </source>
</evidence>
<evidence type="ECO:0000313" key="14">
    <source>
        <dbReference type="Proteomes" id="UP000030742"/>
    </source>
</evidence>
<name>U4UNF7_DENPD</name>
<organism evidence="13 14">
    <name type="scientific">Dendroctonus ponderosae</name>
    <name type="common">Mountain pine beetle</name>
    <dbReference type="NCBI Taxonomy" id="77166"/>
    <lineage>
        <taxon>Eukaryota</taxon>
        <taxon>Metazoa</taxon>
        <taxon>Ecdysozoa</taxon>
        <taxon>Arthropoda</taxon>
        <taxon>Hexapoda</taxon>
        <taxon>Insecta</taxon>
        <taxon>Pterygota</taxon>
        <taxon>Neoptera</taxon>
        <taxon>Endopterygota</taxon>
        <taxon>Coleoptera</taxon>
        <taxon>Polyphaga</taxon>
        <taxon>Cucujiformia</taxon>
        <taxon>Curculionidae</taxon>
        <taxon>Scolytinae</taxon>
        <taxon>Dendroctonus</taxon>
    </lineage>
</organism>
<gene>
    <name evidence="13" type="ORF">D910_11288</name>
</gene>
<proteinExistence type="inferred from homology"/>
<dbReference type="GO" id="GO:0004497">
    <property type="term" value="F:monooxygenase activity"/>
    <property type="evidence" value="ECO:0007669"/>
    <property type="project" value="UniProtKB-KW"/>
</dbReference>
<dbReference type="GO" id="GO:0016705">
    <property type="term" value="F:oxidoreductase activity, acting on paired donors, with incorporation or reduction of molecular oxygen"/>
    <property type="evidence" value="ECO:0007669"/>
    <property type="project" value="InterPro"/>
</dbReference>
<evidence type="ECO:0000256" key="7">
    <source>
        <dbReference type="ARBA" id="ARBA00022824"/>
    </source>
</evidence>